<dbReference type="GO" id="GO:0012505">
    <property type="term" value="C:endomembrane system"/>
    <property type="evidence" value="ECO:0007669"/>
    <property type="project" value="UniProtKB-SubCell"/>
</dbReference>
<dbReference type="Pfam" id="PF01988">
    <property type="entry name" value="VIT1"/>
    <property type="match status" value="1"/>
</dbReference>
<feature type="transmembrane region" description="Helical" evidence="6">
    <location>
        <begin position="56"/>
        <end position="77"/>
    </location>
</feature>
<comment type="subcellular location">
    <subcellularLocation>
        <location evidence="1">Endomembrane system</location>
        <topology evidence="1">Multi-pass membrane protein</topology>
    </subcellularLocation>
</comment>
<keyword evidence="8" id="KW-1185">Reference proteome</keyword>
<feature type="coiled-coil region" evidence="5">
    <location>
        <begin position="80"/>
        <end position="107"/>
    </location>
</feature>
<reference evidence="7 8" key="1">
    <citation type="submission" date="2020-05" db="EMBL/GenBank/DDBJ databases">
        <title>Thiomicrorhabdus sediminis sp.nov. and Thiomicrorhabdus xiamenensis sp.nov., novel sulfur-oxidizing bacteria isolated from coastal sediment.</title>
        <authorList>
            <person name="Liu X."/>
        </authorList>
    </citation>
    <scope>NUCLEOTIDE SEQUENCE [LARGE SCALE GENOMIC DNA]</scope>
    <source>
        <strain evidence="7 8">G2</strain>
    </source>
</reference>
<dbReference type="Proteomes" id="UP000504724">
    <property type="component" value="Chromosome"/>
</dbReference>
<organism evidence="7 8">
    <name type="scientific">Thiomicrorhabdus xiamenensis</name>
    <dbReference type="NCBI Taxonomy" id="2739063"/>
    <lineage>
        <taxon>Bacteria</taxon>
        <taxon>Pseudomonadati</taxon>
        <taxon>Pseudomonadota</taxon>
        <taxon>Gammaproteobacteria</taxon>
        <taxon>Thiotrichales</taxon>
        <taxon>Piscirickettsiaceae</taxon>
        <taxon>Thiomicrorhabdus</taxon>
    </lineage>
</organism>
<dbReference type="RefSeq" id="WP_173286377.1">
    <property type="nucleotide sequence ID" value="NZ_CP054020.1"/>
</dbReference>
<protein>
    <submittedName>
        <fullName evidence="7">VIT family protein</fullName>
    </submittedName>
</protein>
<keyword evidence="3 6" id="KW-1133">Transmembrane helix</keyword>
<accession>A0A7D4NS05</accession>
<keyword evidence="2 6" id="KW-0812">Transmembrane</keyword>
<sequence length="239" mass="24807">MGHFTEEMLDEHLSNKHYSHRMGWLRAAVLGANDGIISVVSILVGVIAAGSSKEDILLVGIAALVAGALSMAAGEYVSVSSQSDTEKADLEIERKALEEDWETELAELALIYRERGVSPETAHQVAKELMAHDALGAHARDELGLSEIHTARPLQAAFASAASFISGAGIPVLLVALLPMQNLGVIVAASSLFLLTILGAVAARTGGADMMKGGLRVLIWGAVAMAVTTGVGLVFGVAG</sequence>
<feature type="transmembrane region" description="Helical" evidence="6">
    <location>
        <begin position="24"/>
        <end position="50"/>
    </location>
</feature>
<dbReference type="GO" id="GO:0030026">
    <property type="term" value="P:intracellular manganese ion homeostasis"/>
    <property type="evidence" value="ECO:0007669"/>
    <property type="project" value="InterPro"/>
</dbReference>
<dbReference type="CDD" id="cd02432">
    <property type="entry name" value="Nodulin-21_like_1"/>
    <property type="match status" value="1"/>
</dbReference>
<evidence type="ECO:0000256" key="3">
    <source>
        <dbReference type="ARBA" id="ARBA00022989"/>
    </source>
</evidence>
<feature type="transmembrane region" description="Helical" evidence="6">
    <location>
        <begin position="156"/>
        <end position="177"/>
    </location>
</feature>
<evidence type="ECO:0000313" key="8">
    <source>
        <dbReference type="Proteomes" id="UP000504724"/>
    </source>
</evidence>
<evidence type="ECO:0000256" key="4">
    <source>
        <dbReference type="ARBA" id="ARBA00023136"/>
    </source>
</evidence>
<proteinExistence type="predicted"/>
<evidence type="ECO:0000256" key="5">
    <source>
        <dbReference type="SAM" id="Coils"/>
    </source>
</evidence>
<dbReference type="InterPro" id="IPR008217">
    <property type="entry name" value="Ccc1_fam"/>
</dbReference>
<feature type="transmembrane region" description="Helical" evidence="6">
    <location>
        <begin position="215"/>
        <end position="238"/>
    </location>
</feature>
<keyword evidence="4 6" id="KW-0472">Membrane</keyword>
<feature type="transmembrane region" description="Helical" evidence="6">
    <location>
        <begin position="183"/>
        <end position="203"/>
    </location>
</feature>
<dbReference type="PANTHER" id="PTHR31851">
    <property type="entry name" value="FE(2+)/MN(2+) TRANSPORTER PCL1"/>
    <property type="match status" value="1"/>
</dbReference>
<dbReference type="GO" id="GO:0005384">
    <property type="term" value="F:manganese ion transmembrane transporter activity"/>
    <property type="evidence" value="ECO:0007669"/>
    <property type="project" value="InterPro"/>
</dbReference>
<evidence type="ECO:0000256" key="6">
    <source>
        <dbReference type="SAM" id="Phobius"/>
    </source>
</evidence>
<evidence type="ECO:0000313" key="7">
    <source>
        <dbReference type="EMBL" id="QKI90010.1"/>
    </source>
</evidence>
<evidence type="ECO:0000256" key="2">
    <source>
        <dbReference type="ARBA" id="ARBA00022692"/>
    </source>
</evidence>
<dbReference type="KEGG" id="txa:HQN79_10715"/>
<dbReference type="EMBL" id="CP054020">
    <property type="protein sequence ID" value="QKI90010.1"/>
    <property type="molecule type" value="Genomic_DNA"/>
</dbReference>
<dbReference type="AlphaFoldDB" id="A0A7D4NS05"/>
<keyword evidence="5" id="KW-0175">Coiled coil</keyword>
<gene>
    <name evidence="7" type="ORF">HQN79_10715</name>
</gene>
<name>A0A7D4NS05_9GAMM</name>
<evidence type="ECO:0000256" key="1">
    <source>
        <dbReference type="ARBA" id="ARBA00004127"/>
    </source>
</evidence>